<dbReference type="PROSITE" id="PS51257">
    <property type="entry name" value="PROKAR_LIPOPROTEIN"/>
    <property type="match status" value="1"/>
</dbReference>
<comment type="caution">
    <text evidence="1">The sequence shown here is derived from an EMBL/GenBank/DDBJ whole genome shotgun (WGS) entry which is preliminary data.</text>
</comment>
<dbReference type="AlphaFoldDB" id="X1L5S0"/>
<feature type="non-terminal residue" evidence="1">
    <location>
        <position position="91"/>
    </location>
</feature>
<name>X1L5S0_9ZZZZ</name>
<protein>
    <submittedName>
        <fullName evidence="1">Uncharacterized protein</fullName>
    </submittedName>
</protein>
<organism evidence="1">
    <name type="scientific">marine sediment metagenome</name>
    <dbReference type="NCBI Taxonomy" id="412755"/>
    <lineage>
        <taxon>unclassified sequences</taxon>
        <taxon>metagenomes</taxon>
        <taxon>ecological metagenomes</taxon>
    </lineage>
</organism>
<reference evidence="1" key="1">
    <citation type="journal article" date="2014" name="Front. Microbiol.">
        <title>High frequency of phylogenetically diverse reductive dehalogenase-homologous genes in deep subseafloor sedimentary metagenomes.</title>
        <authorList>
            <person name="Kawai M."/>
            <person name="Futagami T."/>
            <person name="Toyoda A."/>
            <person name="Takaki Y."/>
            <person name="Nishi S."/>
            <person name="Hori S."/>
            <person name="Arai W."/>
            <person name="Tsubouchi T."/>
            <person name="Morono Y."/>
            <person name="Uchiyama I."/>
            <person name="Ito T."/>
            <person name="Fujiyama A."/>
            <person name="Inagaki F."/>
            <person name="Takami H."/>
        </authorList>
    </citation>
    <scope>NUCLEOTIDE SEQUENCE</scope>
    <source>
        <strain evidence="1">Expedition CK06-06</strain>
    </source>
</reference>
<dbReference type="EMBL" id="BARU01036385">
    <property type="protein sequence ID" value="GAH89473.1"/>
    <property type="molecule type" value="Genomic_DNA"/>
</dbReference>
<gene>
    <name evidence="1" type="ORF">S03H2_56820</name>
</gene>
<evidence type="ECO:0000313" key="1">
    <source>
        <dbReference type="EMBL" id="GAH89473.1"/>
    </source>
</evidence>
<accession>X1L5S0</accession>
<sequence>MKTKILIGLLIIGIVLISGCVQEEAPLDGGEEETEPPAKLQIYKGIWMPGMLLIPDYLASNMQKLKDIGINAVFFAGLPALPESYFEKLPF</sequence>
<proteinExistence type="predicted"/>